<reference evidence="1" key="1">
    <citation type="submission" date="2020-03" db="EMBL/GenBank/DDBJ databases">
        <authorList>
            <person name="Weist P."/>
        </authorList>
    </citation>
    <scope>NUCLEOTIDE SEQUENCE</scope>
</reference>
<protein>
    <submittedName>
        <fullName evidence="1">Uncharacterized protein</fullName>
    </submittedName>
</protein>
<name>A0A9N7UEK6_PLEPL</name>
<accession>A0A9N7UEK6</accession>
<keyword evidence="2" id="KW-1185">Reference proteome</keyword>
<dbReference type="Proteomes" id="UP001153269">
    <property type="component" value="Unassembled WGS sequence"/>
</dbReference>
<sequence length="120" mass="13386">MVTVWSLSYINTRNDVCVLSTSAFNVTSLRTEEEYVITWFPIELVVAKNDVIASLCVNVPTLSTKSLITRYKIVHAELRLTLISQTEVNASSIPRGAAASKINSSRSIVFRYNCVILFIV</sequence>
<evidence type="ECO:0000313" key="2">
    <source>
        <dbReference type="Proteomes" id="UP001153269"/>
    </source>
</evidence>
<gene>
    <name evidence="1" type="ORF">PLEPLA_LOCUS16809</name>
</gene>
<dbReference type="EMBL" id="CADEAL010001092">
    <property type="protein sequence ID" value="CAB1428834.1"/>
    <property type="molecule type" value="Genomic_DNA"/>
</dbReference>
<organism evidence="1 2">
    <name type="scientific">Pleuronectes platessa</name>
    <name type="common">European plaice</name>
    <dbReference type="NCBI Taxonomy" id="8262"/>
    <lineage>
        <taxon>Eukaryota</taxon>
        <taxon>Metazoa</taxon>
        <taxon>Chordata</taxon>
        <taxon>Craniata</taxon>
        <taxon>Vertebrata</taxon>
        <taxon>Euteleostomi</taxon>
        <taxon>Actinopterygii</taxon>
        <taxon>Neopterygii</taxon>
        <taxon>Teleostei</taxon>
        <taxon>Neoteleostei</taxon>
        <taxon>Acanthomorphata</taxon>
        <taxon>Carangaria</taxon>
        <taxon>Pleuronectiformes</taxon>
        <taxon>Pleuronectoidei</taxon>
        <taxon>Pleuronectidae</taxon>
        <taxon>Pleuronectes</taxon>
    </lineage>
</organism>
<proteinExistence type="predicted"/>
<dbReference type="AlphaFoldDB" id="A0A9N7UEK6"/>
<comment type="caution">
    <text evidence="1">The sequence shown here is derived from an EMBL/GenBank/DDBJ whole genome shotgun (WGS) entry which is preliminary data.</text>
</comment>
<evidence type="ECO:0000313" key="1">
    <source>
        <dbReference type="EMBL" id="CAB1428834.1"/>
    </source>
</evidence>